<evidence type="ECO:0000313" key="1">
    <source>
        <dbReference type="EMBL" id="REE89114.1"/>
    </source>
</evidence>
<gene>
    <name evidence="1" type="ORF">A8990_107213</name>
</gene>
<proteinExistence type="predicted"/>
<dbReference type="OrthoDB" id="2611855at2"/>
<comment type="caution">
    <text evidence="1">The sequence shown here is derived from an EMBL/GenBank/DDBJ whole genome shotgun (WGS) entry which is preliminary data.</text>
</comment>
<sequence>MIQLRWLIATVLAIVMLVSIAGCEQQSNSSKAATPEEPQIELSKHMTAHQKDRFQMFVARVVRDRNNLTPETIRQFWELVDEVKATDEEVATMKDLLAGPIVIYMKFFFDDALIALSQGVPYKSPERAEYEQHLKSIHAITDDRIRQNDDLMSRIARKDPLLKGDRPIDELIIRDALINVYEAIDSINILFTRPA</sequence>
<dbReference type="EMBL" id="QTTN01000007">
    <property type="protein sequence ID" value="REE89114.1"/>
    <property type="molecule type" value="Genomic_DNA"/>
</dbReference>
<dbReference type="PROSITE" id="PS51257">
    <property type="entry name" value="PROKAR_LIPOPROTEIN"/>
    <property type="match status" value="1"/>
</dbReference>
<keyword evidence="2" id="KW-1185">Reference proteome</keyword>
<dbReference type="RefSeq" id="WP_147306789.1">
    <property type="nucleotide sequence ID" value="NZ_QTTN01000007.1"/>
</dbReference>
<dbReference type="AlphaFoldDB" id="A0A3D9S7U3"/>
<evidence type="ECO:0000313" key="2">
    <source>
        <dbReference type="Proteomes" id="UP000256304"/>
    </source>
</evidence>
<protein>
    <submittedName>
        <fullName evidence="1">Uncharacterized protein</fullName>
    </submittedName>
</protein>
<name>A0A3D9S7U3_9BACL</name>
<dbReference type="Proteomes" id="UP000256304">
    <property type="component" value="Unassembled WGS sequence"/>
</dbReference>
<organism evidence="1 2">
    <name type="scientific">Paenibacillus taihuensis</name>
    <dbReference type="NCBI Taxonomy" id="1156355"/>
    <lineage>
        <taxon>Bacteria</taxon>
        <taxon>Bacillati</taxon>
        <taxon>Bacillota</taxon>
        <taxon>Bacilli</taxon>
        <taxon>Bacillales</taxon>
        <taxon>Paenibacillaceae</taxon>
        <taxon>Paenibacillus</taxon>
    </lineage>
</organism>
<reference evidence="1 2" key="1">
    <citation type="submission" date="2018-08" db="EMBL/GenBank/DDBJ databases">
        <title>Genomic Encyclopedia of Type Strains, Phase III (KMG-III): the genomes of soil and plant-associated and newly described type strains.</title>
        <authorList>
            <person name="Whitman W."/>
        </authorList>
    </citation>
    <scope>NUCLEOTIDE SEQUENCE [LARGE SCALE GENOMIC DNA]</scope>
    <source>
        <strain evidence="1 2">CGMCC 1.10966</strain>
    </source>
</reference>
<accession>A0A3D9S7U3</accession>